<dbReference type="GO" id="GO:0016151">
    <property type="term" value="F:nickel cation binding"/>
    <property type="evidence" value="ECO:0007669"/>
    <property type="project" value="InterPro"/>
</dbReference>
<evidence type="ECO:0008006" key="4">
    <source>
        <dbReference type="Google" id="ProtNLM"/>
    </source>
</evidence>
<sequence length="283" mass="31469">MTLAPESTSTPKSGWHGSLSLGFEYRADRTILAHRKHYGPLLVQRPFYPEGEPCHIYLLHPPGGAVPGDELTVRVRVGDRAHALVTTPAAGKLYRSHGPRQVVSNVLRVEKRGYLEWLPQETIIFDGADGRLTTRVELDSEARFAGWELVCFGRPASKALFERGSCRQHFELWRDGLPVSLERSVFVGSEPIGQACWGLENHTVSGTFMVSGPQPMSAAIVTAAKALCEARPTLTMTQLEGVLVARYLGDSAEQGRHVFTELWELVRPELCERNVCIPRIWNT</sequence>
<evidence type="ECO:0000313" key="3">
    <source>
        <dbReference type="EMBL" id="SVC41297.1"/>
    </source>
</evidence>
<accession>A0A382M0V5</accession>
<dbReference type="PANTHER" id="PTHR33643">
    <property type="entry name" value="UREASE ACCESSORY PROTEIN D"/>
    <property type="match status" value="1"/>
</dbReference>
<organism evidence="3">
    <name type="scientific">marine metagenome</name>
    <dbReference type="NCBI Taxonomy" id="408172"/>
    <lineage>
        <taxon>unclassified sequences</taxon>
        <taxon>metagenomes</taxon>
        <taxon>ecological metagenomes</taxon>
    </lineage>
</organism>
<evidence type="ECO:0000256" key="1">
    <source>
        <dbReference type="ARBA" id="ARBA00007177"/>
    </source>
</evidence>
<dbReference type="EMBL" id="UINC01089862">
    <property type="protein sequence ID" value="SVC41297.1"/>
    <property type="molecule type" value="Genomic_DNA"/>
</dbReference>
<keyword evidence="2" id="KW-0143">Chaperone</keyword>
<dbReference type="Pfam" id="PF01774">
    <property type="entry name" value="UreD"/>
    <property type="match status" value="1"/>
</dbReference>
<dbReference type="AlphaFoldDB" id="A0A382M0V5"/>
<dbReference type="InterPro" id="IPR002669">
    <property type="entry name" value="UreD"/>
</dbReference>
<protein>
    <recommendedName>
        <fullName evidence="4">Urease accessory protein UreD</fullName>
    </recommendedName>
</protein>
<dbReference type="PANTHER" id="PTHR33643:SF1">
    <property type="entry name" value="UREASE ACCESSORY PROTEIN D"/>
    <property type="match status" value="1"/>
</dbReference>
<proteinExistence type="inferred from homology"/>
<evidence type="ECO:0000256" key="2">
    <source>
        <dbReference type="ARBA" id="ARBA00023186"/>
    </source>
</evidence>
<comment type="similarity">
    <text evidence="1">Belongs to the UreD family.</text>
</comment>
<gene>
    <name evidence="3" type="ORF">METZ01_LOCUS294151</name>
</gene>
<name>A0A382M0V5_9ZZZZ</name>
<dbReference type="HAMAP" id="MF_01384">
    <property type="entry name" value="UreD"/>
    <property type="match status" value="1"/>
</dbReference>
<reference evidence="3" key="1">
    <citation type="submission" date="2018-05" db="EMBL/GenBank/DDBJ databases">
        <authorList>
            <person name="Lanie J.A."/>
            <person name="Ng W.-L."/>
            <person name="Kazmierczak K.M."/>
            <person name="Andrzejewski T.M."/>
            <person name="Davidsen T.M."/>
            <person name="Wayne K.J."/>
            <person name="Tettelin H."/>
            <person name="Glass J.I."/>
            <person name="Rusch D."/>
            <person name="Podicherti R."/>
            <person name="Tsui H.-C.T."/>
            <person name="Winkler M.E."/>
        </authorList>
    </citation>
    <scope>NUCLEOTIDE SEQUENCE</scope>
</reference>